<sequence>MALIKDCKLERIEKTRNSVHKEVQSTYTVFNVDDTKYFQIDTYGSEDRKMTEKISQSIQFDNETAKFLVNLLVKEFNIN</sequence>
<reference evidence="1 2" key="1">
    <citation type="submission" date="2016-11" db="EMBL/GenBank/DDBJ databases">
        <authorList>
            <person name="Jaros S."/>
            <person name="Januszkiewicz K."/>
            <person name="Wedrychowicz H."/>
        </authorList>
    </citation>
    <scope>NUCLEOTIDE SEQUENCE [LARGE SCALE GENOMIC DNA]</scope>
    <source>
        <strain evidence="1 2">DSM 21864</strain>
    </source>
</reference>
<accession>A0A1M6LSB2</accession>
<dbReference type="AlphaFoldDB" id="A0A1M6LSB2"/>
<dbReference type="STRING" id="1121298.SAMN05444401_3760"/>
<dbReference type="Proteomes" id="UP000184080">
    <property type="component" value="Unassembled WGS sequence"/>
</dbReference>
<dbReference type="RefSeq" id="WP_083599979.1">
    <property type="nucleotide sequence ID" value="NZ_FQZO01000007.1"/>
</dbReference>
<protein>
    <recommendedName>
        <fullName evidence="3">Methionyl-tRNA formyltransferase</fullName>
    </recommendedName>
</protein>
<evidence type="ECO:0000313" key="1">
    <source>
        <dbReference type="EMBL" id="SHJ73986.1"/>
    </source>
</evidence>
<organism evidence="1 2">
    <name type="scientific">Clostridium amylolyticum</name>
    <dbReference type="NCBI Taxonomy" id="1121298"/>
    <lineage>
        <taxon>Bacteria</taxon>
        <taxon>Bacillati</taxon>
        <taxon>Bacillota</taxon>
        <taxon>Clostridia</taxon>
        <taxon>Eubacteriales</taxon>
        <taxon>Clostridiaceae</taxon>
        <taxon>Clostridium</taxon>
    </lineage>
</organism>
<name>A0A1M6LSB2_9CLOT</name>
<evidence type="ECO:0000313" key="2">
    <source>
        <dbReference type="Proteomes" id="UP000184080"/>
    </source>
</evidence>
<evidence type="ECO:0008006" key="3">
    <source>
        <dbReference type="Google" id="ProtNLM"/>
    </source>
</evidence>
<dbReference type="EMBL" id="FQZO01000007">
    <property type="protein sequence ID" value="SHJ73986.1"/>
    <property type="molecule type" value="Genomic_DNA"/>
</dbReference>
<gene>
    <name evidence="1" type="ORF">SAMN05444401_3760</name>
</gene>
<keyword evidence="2" id="KW-1185">Reference proteome</keyword>
<dbReference type="OrthoDB" id="1825511at2"/>
<proteinExistence type="predicted"/>